<keyword evidence="7" id="KW-0464">Manganese</keyword>
<evidence type="ECO:0000256" key="2">
    <source>
        <dbReference type="ARBA" id="ARBA00022475"/>
    </source>
</evidence>
<sequence>MSYSSTSFSRLSTPSVRPAPFRFFFRRAGAYAPLLALFFLVLLVAGLARALLVAWQLERVADTGMLPMIFLHGLRVDLILAGLAVAFPLLLVPLLAHRHCWTLWKRFTFFWAIGAICLILFMELATPTFIAQYDVRPNRLFIEYLKYPSEVISTLWTGYRLPVLLALAACAGLTAVAAAVLRPWLTTPANPSYATTLLIWPIAVLAVFMSIRSTTDHRPANPAMFALTSDALVNSLIINSTWSVAFAVYNLKHEAEADESYGEMTQADVLQTVRGAPWLADADFPSERFPTLHSQAPSQTLSRPLNLVIVLEESLGASFVGALGGKPLTPRLEALKEQGWWFENLYATGTRSVRGIEAVISGYLPSPARSVVKLSLAQDHFFTLADLLGNKGYDTGFIYGGEAHFDNMRSFFTGNGFEHIVDQTDYIDPLFTGSWGVSDEDLFNRTHAELQRLHDAGQPFLRLVFSSSNHAPFEFPDGRITLQGSEKHSVENAVSYADYALGAFIEQARASDYWGDTLFLIVADHDARVWGNELVPIKNFHIPGLILGADIEPKRIHTLASQIDLAPTLLSLMGIQSEHPMIGRDLALDAEQPGRAMMQFNDYYAWMEGDFGVTVLRQDQPPLSGAYEPGTGVTTYSEMPPAPSSVRKALAHALLPLWLYREQKYGIPAADGLR</sequence>
<feature type="transmembrane region" description="Helical" evidence="9">
    <location>
        <begin position="74"/>
        <end position="96"/>
    </location>
</feature>
<accession>A0A4P7XKV9</accession>
<keyword evidence="2" id="KW-1003">Cell membrane</keyword>
<feature type="binding site" evidence="8">
    <location>
        <position position="313"/>
    </location>
    <ligand>
        <name>Mn(2+)</name>
        <dbReference type="ChEBI" id="CHEBI:29035"/>
    </ligand>
</feature>
<dbReference type="Pfam" id="PF00884">
    <property type="entry name" value="Sulfatase"/>
    <property type="match status" value="1"/>
</dbReference>
<dbReference type="CDD" id="cd16015">
    <property type="entry name" value="LTA_synthase"/>
    <property type="match status" value="1"/>
</dbReference>
<feature type="transmembrane region" description="Helical" evidence="9">
    <location>
        <begin position="193"/>
        <end position="211"/>
    </location>
</feature>
<feature type="binding site" evidence="8">
    <location>
        <position position="525"/>
    </location>
    <ligand>
        <name>Mn(2+)</name>
        <dbReference type="ChEBI" id="CHEBI:29035"/>
    </ligand>
</feature>
<dbReference type="Gene3D" id="3.40.720.10">
    <property type="entry name" value="Alkaline Phosphatase, subunit A"/>
    <property type="match status" value="1"/>
</dbReference>
<gene>
    <name evidence="11" type="ORF">soil367_15050</name>
</gene>
<evidence type="ECO:0000256" key="5">
    <source>
        <dbReference type="ARBA" id="ARBA00023136"/>
    </source>
</evidence>
<dbReference type="InterPro" id="IPR000917">
    <property type="entry name" value="Sulfatase_N"/>
</dbReference>
<feature type="transmembrane region" description="Helical" evidence="9">
    <location>
        <begin position="108"/>
        <end position="130"/>
    </location>
</feature>
<evidence type="ECO:0000256" key="7">
    <source>
        <dbReference type="PIRSR" id="PIRSR005091-2"/>
    </source>
</evidence>
<keyword evidence="3 9" id="KW-0812">Transmembrane</keyword>
<dbReference type="RefSeq" id="WP_136549849.1">
    <property type="nucleotide sequence ID" value="NZ_CP031093.1"/>
</dbReference>
<evidence type="ECO:0000256" key="6">
    <source>
        <dbReference type="PIRSR" id="PIRSR005091-1"/>
    </source>
</evidence>
<feature type="domain" description="Sulfatase N-terminal" evidence="10">
    <location>
        <begin position="306"/>
        <end position="575"/>
    </location>
</feature>
<feature type="binding site" evidence="8">
    <location>
        <position position="524"/>
    </location>
    <ligand>
        <name>Mn(2+)</name>
        <dbReference type="ChEBI" id="CHEBI:29035"/>
    </ligand>
</feature>
<dbReference type="GO" id="GO:0005886">
    <property type="term" value="C:plasma membrane"/>
    <property type="evidence" value="ECO:0007669"/>
    <property type="project" value="UniProtKB-SubCell"/>
</dbReference>
<evidence type="ECO:0000313" key="11">
    <source>
        <dbReference type="EMBL" id="QCF27144.1"/>
    </source>
</evidence>
<name>A0A4P7XKV9_9ALTE</name>
<reference evidence="11 12" key="1">
    <citation type="submission" date="2018-07" db="EMBL/GenBank/DDBJ databases">
        <title>Marsedoiliclastica nanhaica gen. nov. sp. nov., a novel marine hydrocarbonoclastic bacterium isolated from an in-situ enriched hydrocarbon-degrading consortium in deep-sea sediment.</title>
        <authorList>
            <person name="Dong C."/>
            <person name="Ma T."/>
            <person name="Liu R."/>
            <person name="Shao Z."/>
        </authorList>
    </citation>
    <scope>NUCLEOTIDE SEQUENCE [LARGE SCALE GENOMIC DNA]</scope>
    <source>
        <strain evidence="12">soil36-7</strain>
    </source>
</reference>
<evidence type="ECO:0000256" key="8">
    <source>
        <dbReference type="PIRSR" id="PIRSR005091-3"/>
    </source>
</evidence>
<dbReference type="EMBL" id="CP031093">
    <property type="protein sequence ID" value="QCF27144.1"/>
    <property type="molecule type" value="Genomic_DNA"/>
</dbReference>
<dbReference type="SUPFAM" id="SSF53649">
    <property type="entry name" value="Alkaline phosphatase-like"/>
    <property type="match status" value="1"/>
</dbReference>
<evidence type="ECO:0000256" key="4">
    <source>
        <dbReference type="ARBA" id="ARBA00022989"/>
    </source>
</evidence>
<dbReference type="InterPro" id="IPR050448">
    <property type="entry name" value="OpgB/LTA_synthase_biosynth"/>
</dbReference>
<evidence type="ECO:0000256" key="9">
    <source>
        <dbReference type="SAM" id="Phobius"/>
    </source>
</evidence>
<dbReference type="OrthoDB" id="9760224at2"/>
<dbReference type="Proteomes" id="UP000298049">
    <property type="component" value="Chromosome"/>
</dbReference>
<dbReference type="InterPro" id="IPR012160">
    <property type="entry name" value="LtaS-like"/>
</dbReference>
<dbReference type="PANTHER" id="PTHR47371">
    <property type="entry name" value="LIPOTEICHOIC ACID SYNTHASE"/>
    <property type="match status" value="1"/>
</dbReference>
<dbReference type="AlphaFoldDB" id="A0A4P7XKV9"/>
<keyword evidence="7" id="KW-0479">Metal-binding</keyword>
<keyword evidence="5 9" id="KW-0472">Membrane</keyword>
<dbReference type="InterPro" id="IPR017850">
    <property type="entry name" value="Alkaline_phosphatase_core_sf"/>
</dbReference>
<evidence type="ECO:0000259" key="10">
    <source>
        <dbReference type="Pfam" id="PF00884"/>
    </source>
</evidence>
<feature type="binding site" evidence="7">
    <location>
        <position position="470"/>
    </location>
    <ligand>
        <name>substrate</name>
    </ligand>
</feature>
<organism evidence="11 12">
    <name type="scientific">Hydrocarboniclastica marina</name>
    <dbReference type="NCBI Taxonomy" id="2259620"/>
    <lineage>
        <taxon>Bacteria</taxon>
        <taxon>Pseudomonadati</taxon>
        <taxon>Pseudomonadota</taxon>
        <taxon>Gammaproteobacteria</taxon>
        <taxon>Alteromonadales</taxon>
        <taxon>Alteromonadaceae</taxon>
        <taxon>Hydrocarboniclastica</taxon>
    </lineage>
</organism>
<dbReference type="PANTHER" id="PTHR47371:SF3">
    <property type="entry name" value="PHOSPHOGLYCEROL TRANSFERASE I"/>
    <property type="match status" value="1"/>
</dbReference>
<evidence type="ECO:0000256" key="3">
    <source>
        <dbReference type="ARBA" id="ARBA00022692"/>
    </source>
</evidence>
<feature type="transmembrane region" description="Helical" evidence="9">
    <location>
        <begin position="161"/>
        <end position="181"/>
    </location>
</feature>
<dbReference type="GO" id="GO:0046872">
    <property type="term" value="F:metal ion binding"/>
    <property type="evidence" value="ECO:0007669"/>
    <property type="project" value="UniProtKB-KW"/>
</dbReference>
<evidence type="ECO:0000313" key="12">
    <source>
        <dbReference type="Proteomes" id="UP000298049"/>
    </source>
</evidence>
<comment type="subcellular location">
    <subcellularLocation>
        <location evidence="1">Cell membrane</location>
        <topology evidence="1">Multi-pass membrane protein</topology>
    </subcellularLocation>
</comment>
<proteinExistence type="predicted"/>
<keyword evidence="12" id="KW-1185">Reference proteome</keyword>
<feature type="active site" evidence="6">
    <location>
        <position position="352"/>
    </location>
</feature>
<dbReference type="PIRSF" id="PIRSF005091">
    <property type="entry name" value="Mmb_sulf_HI1246"/>
    <property type="match status" value="1"/>
</dbReference>
<evidence type="ECO:0000256" key="1">
    <source>
        <dbReference type="ARBA" id="ARBA00004651"/>
    </source>
</evidence>
<dbReference type="Gene3D" id="3.30.1120.80">
    <property type="match status" value="1"/>
</dbReference>
<protein>
    <submittedName>
        <fullName evidence="11">LTA synthase family protein</fullName>
    </submittedName>
</protein>
<keyword evidence="4 9" id="KW-1133">Transmembrane helix</keyword>
<dbReference type="KEGG" id="hmi:soil367_15050"/>